<evidence type="ECO:0000313" key="2">
    <source>
        <dbReference type="Proteomes" id="UP000299102"/>
    </source>
</evidence>
<comment type="caution">
    <text evidence="1">The sequence shown here is derived from an EMBL/GenBank/DDBJ whole genome shotgun (WGS) entry which is preliminary data.</text>
</comment>
<evidence type="ECO:0000313" key="1">
    <source>
        <dbReference type="EMBL" id="GBP14573.1"/>
    </source>
</evidence>
<sequence>MGKFSCVLACESVVSAHSYSWLVLEGRHAPLFSSRVFYSEDVDPSQGETLLSYCRDALRSFPQLQCWIQVWGVMGTCPPGLGVCLTIVIELEPVLTEPRICNLLVLKTGSTFTRPVIHNLKMLFQE</sequence>
<reference evidence="1 2" key="1">
    <citation type="journal article" date="2019" name="Commun. Biol.">
        <title>The bagworm genome reveals a unique fibroin gene that provides high tensile strength.</title>
        <authorList>
            <person name="Kono N."/>
            <person name="Nakamura H."/>
            <person name="Ohtoshi R."/>
            <person name="Tomita M."/>
            <person name="Numata K."/>
            <person name="Arakawa K."/>
        </authorList>
    </citation>
    <scope>NUCLEOTIDE SEQUENCE [LARGE SCALE GENOMIC DNA]</scope>
</reference>
<proteinExistence type="predicted"/>
<name>A0A4C1TJA6_EUMVA</name>
<gene>
    <name evidence="1" type="ORF">EVAR_93450_1</name>
</gene>
<dbReference type="EMBL" id="BGZK01000065">
    <property type="protein sequence ID" value="GBP14573.1"/>
    <property type="molecule type" value="Genomic_DNA"/>
</dbReference>
<protein>
    <submittedName>
        <fullName evidence="1">Uncharacterized protein</fullName>
    </submittedName>
</protein>
<dbReference type="Proteomes" id="UP000299102">
    <property type="component" value="Unassembled WGS sequence"/>
</dbReference>
<accession>A0A4C1TJA6</accession>
<dbReference type="OrthoDB" id="540004at2759"/>
<keyword evidence="2" id="KW-1185">Reference proteome</keyword>
<dbReference type="AlphaFoldDB" id="A0A4C1TJA6"/>
<organism evidence="1 2">
    <name type="scientific">Eumeta variegata</name>
    <name type="common">Bagworm moth</name>
    <name type="synonym">Eumeta japonica</name>
    <dbReference type="NCBI Taxonomy" id="151549"/>
    <lineage>
        <taxon>Eukaryota</taxon>
        <taxon>Metazoa</taxon>
        <taxon>Ecdysozoa</taxon>
        <taxon>Arthropoda</taxon>
        <taxon>Hexapoda</taxon>
        <taxon>Insecta</taxon>
        <taxon>Pterygota</taxon>
        <taxon>Neoptera</taxon>
        <taxon>Endopterygota</taxon>
        <taxon>Lepidoptera</taxon>
        <taxon>Glossata</taxon>
        <taxon>Ditrysia</taxon>
        <taxon>Tineoidea</taxon>
        <taxon>Psychidae</taxon>
        <taxon>Oiketicinae</taxon>
        <taxon>Eumeta</taxon>
    </lineage>
</organism>